<sequence length="55" mass="6183">MQQFGIQPSTTFIDPKTKQPSLFGQGINLLQKMEPSNTSNFSNDCATEKESKQFN</sequence>
<dbReference type="AlphaFoldDB" id="A0A077ZZH9"/>
<evidence type="ECO:0000313" key="3">
    <source>
        <dbReference type="Proteomes" id="UP000039865"/>
    </source>
</evidence>
<feature type="region of interest" description="Disordered" evidence="1">
    <location>
        <begin position="34"/>
        <end position="55"/>
    </location>
</feature>
<evidence type="ECO:0000256" key="1">
    <source>
        <dbReference type="SAM" id="MobiDB-lite"/>
    </source>
</evidence>
<reference evidence="2 3" key="1">
    <citation type="submission" date="2014-06" db="EMBL/GenBank/DDBJ databases">
        <authorList>
            <person name="Swart Estienne"/>
        </authorList>
    </citation>
    <scope>NUCLEOTIDE SEQUENCE [LARGE SCALE GENOMIC DNA]</scope>
    <source>
        <strain evidence="2 3">130c</strain>
    </source>
</reference>
<dbReference type="EMBL" id="CCKQ01004177">
    <property type="protein sequence ID" value="CDW75326.1"/>
    <property type="molecule type" value="Genomic_DNA"/>
</dbReference>
<name>A0A077ZZH9_STYLE</name>
<organism evidence="2 3">
    <name type="scientific">Stylonychia lemnae</name>
    <name type="common">Ciliate</name>
    <dbReference type="NCBI Taxonomy" id="5949"/>
    <lineage>
        <taxon>Eukaryota</taxon>
        <taxon>Sar</taxon>
        <taxon>Alveolata</taxon>
        <taxon>Ciliophora</taxon>
        <taxon>Intramacronucleata</taxon>
        <taxon>Spirotrichea</taxon>
        <taxon>Stichotrichia</taxon>
        <taxon>Sporadotrichida</taxon>
        <taxon>Oxytrichidae</taxon>
        <taxon>Stylonychinae</taxon>
        <taxon>Stylonychia</taxon>
    </lineage>
</organism>
<keyword evidence="3" id="KW-1185">Reference proteome</keyword>
<feature type="compositionally biased region" description="Basic and acidic residues" evidence="1">
    <location>
        <begin position="46"/>
        <end position="55"/>
    </location>
</feature>
<proteinExistence type="predicted"/>
<evidence type="ECO:0000313" key="2">
    <source>
        <dbReference type="EMBL" id="CDW75326.1"/>
    </source>
</evidence>
<dbReference type="InParanoid" id="A0A077ZZH9"/>
<feature type="compositionally biased region" description="Polar residues" evidence="1">
    <location>
        <begin position="34"/>
        <end position="45"/>
    </location>
</feature>
<gene>
    <name evidence="2" type="primary">Contig9057.g9690</name>
    <name evidence="2" type="ORF">STYLEM_4313</name>
</gene>
<protein>
    <submittedName>
        <fullName evidence="2">Uncharacterized protein</fullName>
    </submittedName>
</protein>
<accession>A0A077ZZH9</accession>
<dbReference type="Proteomes" id="UP000039865">
    <property type="component" value="Unassembled WGS sequence"/>
</dbReference>